<dbReference type="STRING" id="203122.Sde_2326"/>
<sequence>MKRVVYGILGLLSVGFIAFNALSLYVFGKPETNIRVQSSDGEWADGEVLFKGRDFEGLVFTHELYKLVCNAPSAKIERTTPKPKMYELAHWFNDYSEPKWKIPFQEVHPNLVGKPIYPIVGVEHCMNKGTHKEVLSKAGDNAKKFIAELEKNS</sequence>
<evidence type="ECO:0000313" key="2">
    <source>
        <dbReference type="EMBL" id="ABD81586.1"/>
    </source>
</evidence>
<organism evidence="2 3">
    <name type="scientific">Saccharophagus degradans (strain 2-40 / ATCC 43961 / DSM 17024)</name>
    <dbReference type="NCBI Taxonomy" id="203122"/>
    <lineage>
        <taxon>Bacteria</taxon>
        <taxon>Pseudomonadati</taxon>
        <taxon>Pseudomonadota</taxon>
        <taxon>Gammaproteobacteria</taxon>
        <taxon>Cellvibrionales</taxon>
        <taxon>Cellvibrionaceae</taxon>
        <taxon>Saccharophagus</taxon>
    </lineage>
</organism>
<dbReference type="AlphaFoldDB" id="Q21I93"/>
<gene>
    <name evidence="2" type="ordered locus">Sde_2326</name>
</gene>
<keyword evidence="1" id="KW-1133">Transmembrane helix</keyword>
<dbReference type="RefSeq" id="WP_011468804.1">
    <property type="nucleotide sequence ID" value="NC_007912.1"/>
</dbReference>
<protein>
    <submittedName>
        <fullName evidence="2">Uncharacterized protein</fullName>
    </submittedName>
</protein>
<dbReference type="KEGG" id="sde:Sde_2326"/>
<reference evidence="2 3" key="1">
    <citation type="journal article" date="2008" name="PLoS Genet.">
        <title>Complete genome sequence of the complex carbohydrate-degrading marine bacterium, Saccharophagus degradans strain 2-40 T.</title>
        <authorList>
            <person name="Weiner R.M."/>
            <person name="Taylor L.E.II."/>
            <person name="Henrissat B."/>
            <person name="Hauser L."/>
            <person name="Land M."/>
            <person name="Coutinho P.M."/>
            <person name="Rancurel C."/>
            <person name="Saunders E.H."/>
            <person name="Longmire A.G."/>
            <person name="Zhang H."/>
            <person name="Bayer E.A."/>
            <person name="Gilbert H.J."/>
            <person name="Larimer F."/>
            <person name="Zhulin I.B."/>
            <person name="Ekborg N.A."/>
            <person name="Lamed R."/>
            <person name="Richardson P.M."/>
            <person name="Borovok I."/>
            <person name="Hutcheson S."/>
        </authorList>
    </citation>
    <scope>NUCLEOTIDE SEQUENCE [LARGE SCALE GENOMIC DNA]</scope>
    <source>
        <strain evidence="3">2-40 / ATCC 43961 / DSM 17024</strain>
    </source>
</reference>
<dbReference type="EMBL" id="CP000282">
    <property type="protein sequence ID" value="ABD81586.1"/>
    <property type="molecule type" value="Genomic_DNA"/>
</dbReference>
<dbReference type="GeneID" id="98613989"/>
<evidence type="ECO:0000256" key="1">
    <source>
        <dbReference type="SAM" id="Phobius"/>
    </source>
</evidence>
<dbReference type="Proteomes" id="UP000001947">
    <property type="component" value="Chromosome"/>
</dbReference>
<name>Q21I93_SACD2</name>
<dbReference type="OrthoDB" id="10003212at2"/>
<proteinExistence type="predicted"/>
<keyword evidence="1" id="KW-0472">Membrane</keyword>
<evidence type="ECO:0000313" key="3">
    <source>
        <dbReference type="Proteomes" id="UP000001947"/>
    </source>
</evidence>
<feature type="transmembrane region" description="Helical" evidence="1">
    <location>
        <begin position="6"/>
        <end position="27"/>
    </location>
</feature>
<accession>Q21I93</accession>
<keyword evidence="3" id="KW-1185">Reference proteome</keyword>
<dbReference type="HOGENOM" id="CLU_1711948_0_0_6"/>
<keyword evidence="1" id="KW-0812">Transmembrane</keyword>